<keyword evidence="3" id="KW-0963">Cytoplasm</keyword>
<proteinExistence type="inferred from homology"/>
<sequence>MLREEQAAKLSAFAVDVDELLLLMRLSDVTELAPIVLAIHPTVYRPDDQLMVDLAVMPGLIAAGLVDDAGRVDSQVARWLHVLQAPSAELAIRVFDGDAVLRGAAVRRDDQVVVAFRNDDQLTVQGFSTDREDFDATVVEPLWRVLGAREPAEFDSLTVDAAELAEIVATFDPSVGDARSERAIRGRLREHDLPPQTIDLLVEAARYSGRRAEIVYHRADSGGVRAQARWAVGVMDTDSGRVLSTTKRGSGGLLDVTISPGTRRRFAEGLVELVERGGSAGWFDTAN</sequence>
<name>A0A137ZYC8_9ACTN</name>
<evidence type="ECO:0000256" key="1">
    <source>
        <dbReference type="ARBA" id="ARBA00004496"/>
    </source>
</evidence>
<dbReference type="STRING" id="239498.AXK60_15105"/>
<dbReference type="EMBL" id="LSRF01000058">
    <property type="protein sequence ID" value="KXP03184.1"/>
    <property type="molecule type" value="Genomic_DNA"/>
</dbReference>
<evidence type="ECO:0008006" key="7">
    <source>
        <dbReference type="Google" id="ProtNLM"/>
    </source>
</evidence>
<dbReference type="InterPro" id="IPR025734">
    <property type="entry name" value="EspG"/>
</dbReference>
<keyword evidence="4" id="KW-0143">Chaperone</keyword>
<reference evidence="6" key="1">
    <citation type="submission" date="2016-02" db="EMBL/GenBank/DDBJ databases">
        <authorList>
            <person name="Wen L."/>
            <person name="He K."/>
            <person name="Yang H."/>
        </authorList>
    </citation>
    <scope>NUCLEOTIDE SEQUENCE [LARGE SCALE GENOMIC DNA]</scope>
    <source>
        <strain evidence="6">JCM 15929</strain>
    </source>
</reference>
<evidence type="ECO:0000313" key="5">
    <source>
        <dbReference type="EMBL" id="KXP03184.1"/>
    </source>
</evidence>
<dbReference type="Pfam" id="PF14011">
    <property type="entry name" value="ESX-1_EspG"/>
    <property type="match status" value="1"/>
</dbReference>
<organism evidence="5 6">
    <name type="scientific">Tsukamurella pseudospumae</name>
    <dbReference type="NCBI Taxonomy" id="239498"/>
    <lineage>
        <taxon>Bacteria</taxon>
        <taxon>Bacillati</taxon>
        <taxon>Actinomycetota</taxon>
        <taxon>Actinomycetes</taxon>
        <taxon>Mycobacteriales</taxon>
        <taxon>Tsukamurellaceae</taxon>
        <taxon>Tsukamurella</taxon>
    </lineage>
</organism>
<evidence type="ECO:0000313" key="6">
    <source>
        <dbReference type="Proteomes" id="UP000070258"/>
    </source>
</evidence>
<gene>
    <name evidence="5" type="ORF">AXK60_15105</name>
</gene>
<evidence type="ECO:0000256" key="3">
    <source>
        <dbReference type="ARBA" id="ARBA00022490"/>
    </source>
</evidence>
<evidence type="ECO:0000256" key="4">
    <source>
        <dbReference type="ARBA" id="ARBA00023186"/>
    </source>
</evidence>
<dbReference type="OrthoDB" id="4525561at2"/>
<dbReference type="AlphaFoldDB" id="A0A137ZYC8"/>
<comment type="subcellular location">
    <subcellularLocation>
        <location evidence="1">Cytoplasm</location>
    </subcellularLocation>
</comment>
<evidence type="ECO:0000256" key="2">
    <source>
        <dbReference type="ARBA" id="ARBA00006411"/>
    </source>
</evidence>
<dbReference type="Proteomes" id="UP000070258">
    <property type="component" value="Unassembled WGS sequence"/>
</dbReference>
<comment type="caution">
    <text evidence="5">The sequence shown here is derived from an EMBL/GenBank/DDBJ whole genome shotgun (WGS) entry which is preliminary data.</text>
</comment>
<accession>A0A137ZYC8</accession>
<dbReference type="RefSeq" id="WP_068573716.1">
    <property type="nucleotide sequence ID" value="NZ_LSRF01000058.1"/>
</dbReference>
<comment type="similarity">
    <text evidence="2">Belongs to the EspG family.</text>
</comment>
<protein>
    <recommendedName>
        <fullName evidence="7">ESX secretion-associated protein EspG</fullName>
    </recommendedName>
</protein>